<keyword evidence="1" id="KW-0853">WD repeat</keyword>
<dbReference type="InterPro" id="IPR036322">
    <property type="entry name" value="WD40_repeat_dom_sf"/>
</dbReference>
<dbReference type="EMBL" id="LR746265">
    <property type="protein sequence ID" value="CAA7390554.1"/>
    <property type="molecule type" value="Genomic_DNA"/>
</dbReference>
<dbReference type="AlphaFoldDB" id="A0A7I8K2C3"/>
<gene>
    <name evidence="2" type="ORF">SI7747_02001857</name>
    <name evidence="3" type="ORF">SI8410_02002016</name>
</gene>
<reference evidence="3" key="1">
    <citation type="submission" date="2020-02" db="EMBL/GenBank/DDBJ databases">
        <authorList>
            <person name="Scholz U."/>
            <person name="Mascher M."/>
            <person name="Fiebig A."/>
        </authorList>
    </citation>
    <scope>NUCLEOTIDE SEQUENCE</scope>
</reference>
<keyword evidence="4" id="KW-1185">Reference proteome</keyword>
<organism evidence="3 4">
    <name type="scientific">Spirodela intermedia</name>
    <name type="common">Intermediate duckweed</name>
    <dbReference type="NCBI Taxonomy" id="51605"/>
    <lineage>
        <taxon>Eukaryota</taxon>
        <taxon>Viridiplantae</taxon>
        <taxon>Streptophyta</taxon>
        <taxon>Embryophyta</taxon>
        <taxon>Tracheophyta</taxon>
        <taxon>Spermatophyta</taxon>
        <taxon>Magnoliopsida</taxon>
        <taxon>Liliopsida</taxon>
        <taxon>Araceae</taxon>
        <taxon>Lemnoideae</taxon>
        <taxon>Spirodela</taxon>
    </lineage>
</organism>
<dbReference type="SUPFAM" id="SSF50978">
    <property type="entry name" value="WD40 repeat-like"/>
    <property type="match status" value="1"/>
</dbReference>
<dbReference type="Pfam" id="PF00400">
    <property type="entry name" value="WD40"/>
    <property type="match status" value="3"/>
</dbReference>
<dbReference type="PANTHER" id="PTHR44376">
    <property type="entry name" value="TRANSCRIPTIONAL REGULATOR OF FILAMENTOUS GROWTH FLO8"/>
    <property type="match status" value="1"/>
</dbReference>
<feature type="repeat" description="WD" evidence="1">
    <location>
        <begin position="87"/>
        <end position="129"/>
    </location>
</feature>
<dbReference type="Proteomes" id="UP000663760">
    <property type="component" value="Chromosome 2"/>
</dbReference>
<dbReference type="GO" id="GO:0003714">
    <property type="term" value="F:transcription corepressor activity"/>
    <property type="evidence" value="ECO:0007669"/>
    <property type="project" value="InterPro"/>
</dbReference>
<name>A0A7I8K2C3_SPIIN</name>
<dbReference type="InterPro" id="IPR015943">
    <property type="entry name" value="WD40/YVTN_repeat-like_dom_sf"/>
</dbReference>
<evidence type="ECO:0000256" key="1">
    <source>
        <dbReference type="PROSITE-ProRule" id="PRU00221"/>
    </source>
</evidence>
<dbReference type="Gene3D" id="2.130.10.10">
    <property type="entry name" value="YVTN repeat-like/Quinoprotein amine dehydrogenase"/>
    <property type="match status" value="1"/>
</dbReference>
<sequence>MQRCFQPSQDHGKVFCCDFSSEGNFLASGGDDKVLVWDTVRARSQSSVDDHSHTITDIRFRPESVHLATSSFDRTVETGPSSCLTSFTGHKHPVTSVDFHPSIRDLICSCDNEGETRLWSAGNGSCVRVSEGATARVRFHPGGGQLLATASEASVFLFDVETSKQISTLKSITCNPVERLSWDAAEEYVASTCQDAVRVWSVASGACPFFSLINLRGEQLPLALALALARDGKLQHGIRVNYVCLFHPQC</sequence>
<accession>A0A7I8K2C3</accession>
<proteinExistence type="predicted"/>
<dbReference type="InterPro" id="IPR001680">
    <property type="entry name" value="WD40_rpt"/>
</dbReference>
<protein>
    <submittedName>
        <fullName evidence="3">Uncharacterized protein</fullName>
    </submittedName>
</protein>
<dbReference type="SMART" id="SM00320">
    <property type="entry name" value="WD40"/>
    <property type="match status" value="5"/>
</dbReference>
<dbReference type="InterPro" id="IPR044716">
    <property type="entry name" value="LEUNIG-like"/>
</dbReference>
<dbReference type="OrthoDB" id="5600002at2759"/>
<evidence type="ECO:0000313" key="4">
    <source>
        <dbReference type="Proteomes" id="UP000663760"/>
    </source>
</evidence>
<dbReference type="PANTHER" id="PTHR44376:SF9">
    <property type="entry name" value="TRANSCRIPTIONAL COREPRESSOR LEUNIG_HOMOLOG"/>
    <property type="match status" value="1"/>
</dbReference>
<dbReference type="PROSITE" id="PS50082">
    <property type="entry name" value="WD_REPEATS_2"/>
    <property type="match status" value="1"/>
</dbReference>
<evidence type="ECO:0000313" key="3">
    <source>
        <dbReference type="EMBL" id="CAA7390554.1"/>
    </source>
</evidence>
<dbReference type="EMBL" id="LR743589">
    <property type="protein sequence ID" value="CAA2615603.1"/>
    <property type="molecule type" value="Genomic_DNA"/>
</dbReference>
<evidence type="ECO:0000313" key="2">
    <source>
        <dbReference type="EMBL" id="CAA2615603.1"/>
    </source>
</evidence>